<evidence type="ECO:0000256" key="5">
    <source>
        <dbReference type="ARBA" id="ARBA00022946"/>
    </source>
</evidence>
<evidence type="ECO:0000256" key="2">
    <source>
        <dbReference type="ARBA" id="ARBA00022605"/>
    </source>
</evidence>
<feature type="compositionally biased region" description="Basic residues" evidence="7">
    <location>
        <begin position="398"/>
        <end position="411"/>
    </location>
</feature>
<protein>
    <submittedName>
        <fullName evidence="9">Cysteine synthase</fullName>
    </submittedName>
</protein>
<evidence type="ECO:0000256" key="7">
    <source>
        <dbReference type="SAM" id="MobiDB-lite"/>
    </source>
</evidence>
<sequence>MDIKSDLAAAVGNTPLIRLRAASEATGCEILGKAEFLNPGQSVKDRAALWMIRDAVAKGTLKPGGTIVEGTAGNTGIGLALMGSSMGFKTVIVIPETQSQEKKDMLRLAGAELVQVPAAPYRNPNNYVRYSGRLAEELARTTPEGVLWANQFDNIANRQAHIDATGPEIWEQTKGKVDGFICAVGTGGTLAGVGMALQPKGVKIGLADPEGAALHSFYTTGELKAEGDSITEGIGQGRITANLEGFTPDFSYKIPDAEALPIVFDLLQHEGLCLGGSSGINLAGAIRMARDMGPGHTIVTVLCDYGTRYQSKLFNPGFLKSKGLPTPDWLDQGPSSIPGASRTHERPHSGGPQGIAPRRSADADHLACLVGRACPCAGNRACAGRAVRCARVRDGRPARSRPLRRPSRQHRGGAEPRGDRSRGWGHRRDDRRSCRRRRGRRGLDPGHRLSVRGRKPARHRAAFGGSGREWRELGKLGTHDGAQRSHVRARAGVRLRVAAAARGPRGLARQVPAGARRQQWPHRHRRGAAHSARGRAGGGG</sequence>
<dbReference type="EMBL" id="BATB01000015">
    <property type="protein sequence ID" value="GAD55453.1"/>
    <property type="molecule type" value="Genomic_DNA"/>
</dbReference>
<evidence type="ECO:0000256" key="4">
    <source>
        <dbReference type="ARBA" id="ARBA00022898"/>
    </source>
</evidence>
<evidence type="ECO:0000313" key="10">
    <source>
        <dbReference type="Proteomes" id="UP000016566"/>
    </source>
</evidence>
<dbReference type="Gene3D" id="3.40.50.1100">
    <property type="match status" value="2"/>
</dbReference>
<keyword evidence="4" id="KW-0663">Pyridoxal phosphate</keyword>
<feature type="domain" description="Tryptophan synthase beta chain-like PALP" evidence="8">
    <location>
        <begin position="10"/>
        <end position="304"/>
    </location>
</feature>
<dbReference type="InterPro" id="IPR036052">
    <property type="entry name" value="TrpB-like_PALP_sf"/>
</dbReference>
<organism evidence="9 10">
    <name type="scientific">Limimaricola cinnabarinus LL-001</name>
    <dbReference type="NCBI Taxonomy" id="1337093"/>
    <lineage>
        <taxon>Bacteria</taxon>
        <taxon>Pseudomonadati</taxon>
        <taxon>Pseudomonadota</taxon>
        <taxon>Alphaproteobacteria</taxon>
        <taxon>Rhodobacterales</taxon>
        <taxon>Paracoccaceae</taxon>
        <taxon>Limimaricola</taxon>
    </lineage>
</organism>
<dbReference type="Pfam" id="PF00291">
    <property type="entry name" value="PALP"/>
    <property type="match status" value="1"/>
</dbReference>
<gene>
    <name evidence="9" type="ORF">MBELCI_1505</name>
</gene>
<feature type="compositionally biased region" description="Basic residues" evidence="7">
    <location>
        <begin position="449"/>
        <end position="461"/>
    </location>
</feature>
<dbReference type="GO" id="GO:0006535">
    <property type="term" value="P:cysteine biosynthetic process from serine"/>
    <property type="evidence" value="ECO:0007669"/>
    <property type="project" value="InterPro"/>
</dbReference>
<evidence type="ECO:0000313" key="9">
    <source>
        <dbReference type="EMBL" id="GAD55453.1"/>
    </source>
</evidence>
<proteinExistence type="predicted"/>
<feature type="region of interest" description="Disordered" evidence="7">
    <location>
        <begin position="504"/>
        <end position="540"/>
    </location>
</feature>
<comment type="caution">
    <text evidence="9">The sequence shown here is derived from an EMBL/GenBank/DDBJ whole genome shotgun (WGS) entry which is preliminary data.</text>
</comment>
<feature type="compositionally biased region" description="Basic residues" evidence="7">
    <location>
        <begin position="519"/>
        <end position="528"/>
    </location>
</feature>
<name>U3AL34_9RHOB</name>
<keyword evidence="10" id="KW-1185">Reference proteome</keyword>
<evidence type="ECO:0000256" key="1">
    <source>
        <dbReference type="ARBA" id="ARBA00001933"/>
    </source>
</evidence>
<dbReference type="InterPro" id="IPR001926">
    <property type="entry name" value="TrpB-like_PALP"/>
</dbReference>
<keyword evidence="5" id="KW-0809">Transit peptide</keyword>
<evidence type="ECO:0000256" key="6">
    <source>
        <dbReference type="ARBA" id="ARBA00029440"/>
    </source>
</evidence>
<dbReference type="SUPFAM" id="SSF53686">
    <property type="entry name" value="Tryptophan synthase beta subunit-like PLP-dependent enzymes"/>
    <property type="match status" value="1"/>
</dbReference>
<dbReference type="InterPro" id="IPR050214">
    <property type="entry name" value="Cys_Synth/Cystath_Beta-Synth"/>
</dbReference>
<dbReference type="STRING" id="1337093.MBELCI_1505"/>
<dbReference type="GO" id="GO:0016765">
    <property type="term" value="F:transferase activity, transferring alkyl or aryl (other than methyl) groups"/>
    <property type="evidence" value="ECO:0007669"/>
    <property type="project" value="UniProtKB-ARBA"/>
</dbReference>
<dbReference type="CDD" id="cd01561">
    <property type="entry name" value="CBS_like"/>
    <property type="match status" value="1"/>
</dbReference>
<comment type="cofactor">
    <cofactor evidence="1">
        <name>pyridoxal 5'-phosphate</name>
        <dbReference type="ChEBI" id="CHEBI:597326"/>
    </cofactor>
</comment>
<dbReference type="PROSITE" id="PS00901">
    <property type="entry name" value="CYS_SYNTHASE"/>
    <property type="match status" value="1"/>
</dbReference>
<dbReference type="InterPro" id="IPR001216">
    <property type="entry name" value="P-phosphate_BS"/>
</dbReference>
<reference evidence="9" key="1">
    <citation type="journal article" date="2013" name="Genome Announc.">
        <title>Draft Genome Sequence of Loktanella cinnabarina LL-001T, Isolated from Deep-Sea Floor Sediment.</title>
        <authorList>
            <person name="Nishi S."/>
            <person name="Tsubouchi T."/>
            <person name="Takaki Y."/>
            <person name="Koyanagi R."/>
            <person name="Satoh N."/>
            <person name="Maruyama T."/>
            <person name="Hatada Y."/>
        </authorList>
    </citation>
    <scope>NUCLEOTIDE SEQUENCE [LARGE SCALE GENOMIC DNA]</scope>
    <source>
        <strain evidence="9">LL-001</strain>
    </source>
</reference>
<comment type="pathway">
    <text evidence="6">Amino-acid biosynthesis.</text>
</comment>
<dbReference type="Proteomes" id="UP000016566">
    <property type="component" value="Unassembled WGS sequence"/>
</dbReference>
<dbReference type="FunFam" id="3.40.50.1100:FF:000011">
    <property type="entry name" value="Cysteine synthase (o-acetylserine)"/>
    <property type="match status" value="1"/>
</dbReference>
<dbReference type="PANTHER" id="PTHR10314">
    <property type="entry name" value="CYSTATHIONINE BETA-SYNTHASE"/>
    <property type="match status" value="1"/>
</dbReference>
<dbReference type="NCBIfam" id="NF007989">
    <property type="entry name" value="PRK10717.1"/>
    <property type="match status" value="1"/>
</dbReference>
<keyword evidence="3" id="KW-0808">Transferase</keyword>
<feature type="compositionally biased region" description="Basic and acidic residues" evidence="7">
    <location>
        <begin position="412"/>
        <end position="432"/>
    </location>
</feature>
<dbReference type="AlphaFoldDB" id="U3AL34"/>
<evidence type="ECO:0000256" key="3">
    <source>
        <dbReference type="ARBA" id="ARBA00022679"/>
    </source>
</evidence>
<feature type="region of interest" description="Disordered" evidence="7">
    <location>
        <begin position="393"/>
        <end position="466"/>
    </location>
</feature>
<dbReference type="eggNOG" id="COG0031">
    <property type="taxonomic scope" value="Bacteria"/>
</dbReference>
<accession>U3AL34</accession>
<keyword evidence="2" id="KW-0028">Amino-acid biosynthesis</keyword>
<feature type="region of interest" description="Disordered" evidence="7">
    <location>
        <begin position="325"/>
        <end position="358"/>
    </location>
</feature>
<evidence type="ECO:0000259" key="8">
    <source>
        <dbReference type="Pfam" id="PF00291"/>
    </source>
</evidence>